<proteinExistence type="predicted"/>
<keyword evidence="2" id="KW-0812">Transmembrane</keyword>
<dbReference type="InterPro" id="IPR011050">
    <property type="entry name" value="Pectin_lyase_fold/virulence"/>
</dbReference>
<keyword evidence="5" id="KW-1185">Reference proteome</keyword>
<feature type="transmembrane region" description="Helical" evidence="2">
    <location>
        <begin position="754"/>
        <end position="775"/>
    </location>
</feature>
<evidence type="ECO:0000256" key="2">
    <source>
        <dbReference type="SAM" id="Phobius"/>
    </source>
</evidence>
<feature type="transmembrane region" description="Helical" evidence="2">
    <location>
        <begin position="842"/>
        <end position="862"/>
    </location>
</feature>
<feature type="signal peptide" evidence="3">
    <location>
        <begin position="1"/>
        <end position="22"/>
    </location>
</feature>
<name>A0A812PHI1_9DINO</name>
<dbReference type="PANTHER" id="PTHR11319">
    <property type="entry name" value="G PROTEIN-COUPLED RECEPTOR-RELATED"/>
    <property type="match status" value="1"/>
</dbReference>
<comment type="caution">
    <text evidence="4">The sequence shown here is derived from an EMBL/GenBank/DDBJ whole genome shotgun (WGS) entry which is preliminary data.</text>
</comment>
<feature type="transmembrane region" description="Helical" evidence="2">
    <location>
        <begin position="658"/>
        <end position="676"/>
    </location>
</feature>
<feature type="compositionally biased region" description="Low complexity" evidence="1">
    <location>
        <begin position="28"/>
        <end position="53"/>
    </location>
</feature>
<dbReference type="PANTHER" id="PTHR11319:SF35">
    <property type="entry name" value="OUTER MEMBRANE PROTEIN PMPC-RELATED"/>
    <property type="match status" value="1"/>
</dbReference>
<dbReference type="Proteomes" id="UP000604046">
    <property type="component" value="Unassembled WGS sequence"/>
</dbReference>
<feature type="region of interest" description="Disordered" evidence="1">
    <location>
        <begin position="1050"/>
        <end position="1069"/>
    </location>
</feature>
<evidence type="ECO:0000256" key="3">
    <source>
        <dbReference type="SAM" id="SignalP"/>
    </source>
</evidence>
<keyword evidence="2" id="KW-1133">Transmembrane helix</keyword>
<feature type="region of interest" description="Disordered" evidence="1">
    <location>
        <begin position="28"/>
        <end position="62"/>
    </location>
</feature>
<feature type="chain" id="PRO_5032367517" evidence="3">
    <location>
        <begin position="23"/>
        <end position="1069"/>
    </location>
</feature>
<dbReference type="AlphaFoldDB" id="A0A812PHI1"/>
<keyword evidence="2" id="KW-0472">Membrane</keyword>
<feature type="transmembrane region" description="Helical" evidence="2">
    <location>
        <begin position="920"/>
        <end position="938"/>
    </location>
</feature>
<dbReference type="EMBL" id="CAJNDS010002155">
    <property type="protein sequence ID" value="CAE7354226.1"/>
    <property type="molecule type" value="Genomic_DNA"/>
</dbReference>
<evidence type="ECO:0000313" key="4">
    <source>
        <dbReference type="EMBL" id="CAE7354226.1"/>
    </source>
</evidence>
<gene>
    <name evidence="4" type="ORF">SNAT2548_LOCUS18769</name>
</gene>
<accession>A0A812PHI1</accession>
<keyword evidence="3" id="KW-0732">Signal</keyword>
<reference evidence="4" key="1">
    <citation type="submission" date="2021-02" db="EMBL/GenBank/DDBJ databases">
        <authorList>
            <person name="Dougan E. K."/>
            <person name="Rhodes N."/>
            <person name="Thang M."/>
            <person name="Chan C."/>
        </authorList>
    </citation>
    <scope>NUCLEOTIDE SEQUENCE</scope>
</reference>
<feature type="transmembrane region" description="Helical" evidence="2">
    <location>
        <begin position="787"/>
        <end position="809"/>
    </location>
</feature>
<evidence type="ECO:0000313" key="5">
    <source>
        <dbReference type="Proteomes" id="UP000604046"/>
    </source>
</evidence>
<dbReference type="SUPFAM" id="SSF51126">
    <property type="entry name" value="Pectin lyase-like"/>
    <property type="match status" value="1"/>
</dbReference>
<sequence length="1069" mass="117242">MSPAADAIFVAVALLLCSNALALSSALGNESAESTTEPTTPTTTESTTSTAPADEAEDEDELSSTCDDGIIFLSARTYTRMVLIVEDCVLVGIPGTVLAAPIVFNKHGELNGTLVFDTGSFAWNEPCVNAGGSLTLNGDIIFRNCYNPELGGAIRSMTWNMRNGMNAVGLVAQFAGRLLFENCSAKLGGGAIAAQGIELHGEEVTFLNCRAPEGQGGAIYSQYGVDMSAKRVTFWLCSAVTGSAIWSDSHLVLRGPSVDVTRCHCKGKKGSATSILRAGFRQRTMLVDMDVFTSTCSYGLIATGAFSLVIRNATFSFLNRGAIQADFVLELDIIHSRMEHMQQFLQARSARKVSLAGLDLFCTPVSPTRCIDLNFWTSGAEIAISDVQIRHRVVSLHSGDAMLLEYPVSTSWADREFEAKLTCSAGSYPDVTLEDQDHWEVKTVPEQKVHTLDCSTLVPEGCCITAPGTGGPGHVMQHSVHLTDRPCSESFPCLCMDAFCNQCTVRTRMKVLRARCADCSYGSLSPVPISMMMEQQHMQLNTGRWHWQKNYCNDCNLVQESVESIISCGKGTMVLPRGIMVTLHPMPAVPDRQTILAWRCPNPGACPGHKQELGLEGLTRQCSPGYAEGIPGCVQCAPGYGRKVNDPFICQQCPPRRFQWSMLALKHAGLFVLGLISARKASRRRTSVIFKIMVSFGTAANCILQAVSSLSEYQLAKNSIRRYLGLTETLTSGTSLYNLLSYECLLQTTRVPEYGWVIIGLVPPLLLLFFCWIVGSIASRYGFRHDILMLQATLVLGNNYMGSACASFMKPLSCFQMQKSVGGHKPHFFCSFTLGPCRSLRFQATAAIGIFVLILAVPMYWLEMIRRSHSWRPEARRQSMGFLISGYRMSVEWWEVVPLLRKVCLLQVRVFFPPSYAASTNLALTLGILMGSLTLHAFVQPYEDSFLNRIEGSTLAASCISLLLASLAVATEWNKNETVTLRYLVLLTFVLASSSVVLFALLARSFIQQVAQKRRRQIGLTLEMERCPSRAMTLTSATMSDMTMSDWPLGSELTPPSLTEQDNEQDKAQ</sequence>
<feature type="transmembrane region" description="Helical" evidence="2">
    <location>
        <begin position="950"/>
        <end position="971"/>
    </location>
</feature>
<evidence type="ECO:0000256" key="1">
    <source>
        <dbReference type="SAM" id="MobiDB-lite"/>
    </source>
</evidence>
<dbReference type="OrthoDB" id="417688at2759"/>
<feature type="transmembrane region" description="Helical" evidence="2">
    <location>
        <begin position="983"/>
        <end position="1007"/>
    </location>
</feature>
<protein>
    <submittedName>
        <fullName evidence="4">Uncharacterized protein</fullName>
    </submittedName>
</protein>
<organism evidence="4 5">
    <name type="scientific">Symbiodinium natans</name>
    <dbReference type="NCBI Taxonomy" id="878477"/>
    <lineage>
        <taxon>Eukaryota</taxon>
        <taxon>Sar</taxon>
        <taxon>Alveolata</taxon>
        <taxon>Dinophyceae</taxon>
        <taxon>Suessiales</taxon>
        <taxon>Symbiodiniaceae</taxon>
        <taxon>Symbiodinium</taxon>
    </lineage>
</organism>